<dbReference type="EMBL" id="LMXB01000082">
    <property type="protein sequence ID" value="KUO16856.1"/>
    <property type="molecule type" value="Genomic_DNA"/>
</dbReference>
<dbReference type="Proteomes" id="UP000053260">
    <property type="component" value="Unassembled WGS sequence"/>
</dbReference>
<gene>
    <name evidence="2" type="ORF">AQJ91_33045</name>
</gene>
<dbReference type="STRING" id="909626.AQJ91_33045"/>
<feature type="region of interest" description="Disordered" evidence="1">
    <location>
        <begin position="38"/>
        <end position="71"/>
    </location>
</feature>
<accession>A0A101UU47</accession>
<protein>
    <submittedName>
        <fullName evidence="2">Uncharacterized protein</fullName>
    </submittedName>
</protein>
<feature type="compositionally biased region" description="Low complexity" evidence="1">
    <location>
        <begin position="51"/>
        <end position="71"/>
    </location>
</feature>
<keyword evidence="3" id="KW-1185">Reference proteome</keyword>
<sequence length="71" mass="8027">MLRRFCQATGEIGTATEETISGVLRRWRLRLRLYQHPDPGERMQREHQNGTRPGRPATAALRAAAEARAGE</sequence>
<evidence type="ECO:0000313" key="2">
    <source>
        <dbReference type="EMBL" id="KUO16856.1"/>
    </source>
</evidence>
<evidence type="ECO:0000256" key="1">
    <source>
        <dbReference type="SAM" id="MobiDB-lite"/>
    </source>
</evidence>
<organism evidence="2 3">
    <name type="scientific">Streptomyces dysideae</name>
    <dbReference type="NCBI Taxonomy" id="909626"/>
    <lineage>
        <taxon>Bacteria</taxon>
        <taxon>Bacillati</taxon>
        <taxon>Actinomycetota</taxon>
        <taxon>Actinomycetes</taxon>
        <taxon>Kitasatosporales</taxon>
        <taxon>Streptomycetaceae</taxon>
        <taxon>Streptomyces</taxon>
    </lineage>
</organism>
<proteinExistence type="predicted"/>
<dbReference type="AlphaFoldDB" id="A0A101UU47"/>
<evidence type="ECO:0000313" key="3">
    <source>
        <dbReference type="Proteomes" id="UP000053260"/>
    </source>
</evidence>
<reference evidence="2 3" key="1">
    <citation type="submission" date="2015-10" db="EMBL/GenBank/DDBJ databases">
        <title>Draft genome sequence of Streptomyces sp. RV15, isolated from a marine sponge.</title>
        <authorList>
            <person name="Ruckert C."/>
            <person name="Abdelmohsen U.R."/>
            <person name="Winkler A."/>
            <person name="Hentschel U."/>
            <person name="Kalinowski J."/>
            <person name="Kampfer P."/>
            <person name="Glaeser S."/>
        </authorList>
    </citation>
    <scope>NUCLEOTIDE SEQUENCE [LARGE SCALE GENOMIC DNA]</scope>
    <source>
        <strain evidence="2 3">RV15</strain>
    </source>
</reference>
<name>A0A101UU47_9ACTN</name>
<feature type="compositionally biased region" description="Basic and acidic residues" evidence="1">
    <location>
        <begin position="38"/>
        <end position="49"/>
    </location>
</feature>
<comment type="caution">
    <text evidence="2">The sequence shown here is derived from an EMBL/GenBank/DDBJ whole genome shotgun (WGS) entry which is preliminary data.</text>
</comment>